<dbReference type="RefSeq" id="WP_395117822.1">
    <property type="nucleotide sequence ID" value="NZ_JBIMSO010000098.1"/>
</dbReference>
<feature type="domain" description="Transposase IS116/IS110/IS902 C-terminal" evidence="2">
    <location>
        <begin position="277"/>
        <end position="360"/>
    </location>
</feature>
<gene>
    <name evidence="4" type="ORF">ACHIPV_30265</name>
    <name evidence="3" type="ORF">ACHIPZ_24740</name>
</gene>
<accession>A0ABW7KWQ3</accession>
<dbReference type="Proteomes" id="UP001609176">
    <property type="component" value="Unassembled WGS sequence"/>
</dbReference>
<name>A0ABW7KWQ3_9NOCA</name>
<evidence type="ECO:0000313" key="4">
    <source>
        <dbReference type="EMBL" id="MFH5246098.1"/>
    </source>
</evidence>
<dbReference type="PANTHER" id="PTHR33055">
    <property type="entry name" value="TRANSPOSASE FOR INSERTION SEQUENCE ELEMENT IS1111A"/>
    <property type="match status" value="1"/>
</dbReference>
<dbReference type="InterPro" id="IPR003346">
    <property type="entry name" value="Transposase_20"/>
</dbReference>
<dbReference type="Pfam" id="PF01548">
    <property type="entry name" value="DEDD_Tnp_IS110"/>
    <property type="match status" value="1"/>
</dbReference>
<dbReference type="Proteomes" id="UP001609175">
    <property type="component" value="Unassembled WGS sequence"/>
</dbReference>
<dbReference type="EMBL" id="JBIMSP010000162">
    <property type="protein sequence ID" value="MFH5246098.1"/>
    <property type="molecule type" value="Genomic_DNA"/>
</dbReference>
<organism evidence="4 6">
    <name type="scientific">Antrihabitans spumae</name>
    <dbReference type="NCBI Taxonomy" id="3373370"/>
    <lineage>
        <taxon>Bacteria</taxon>
        <taxon>Bacillati</taxon>
        <taxon>Actinomycetota</taxon>
        <taxon>Actinomycetes</taxon>
        <taxon>Mycobacteriales</taxon>
        <taxon>Nocardiaceae</taxon>
        <taxon>Antrihabitans</taxon>
    </lineage>
</organism>
<evidence type="ECO:0000259" key="2">
    <source>
        <dbReference type="Pfam" id="PF02371"/>
    </source>
</evidence>
<dbReference type="PANTHER" id="PTHR33055:SF3">
    <property type="entry name" value="PUTATIVE TRANSPOSASE FOR IS117-RELATED"/>
    <property type="match status" value="1"/>
</dbReference>
<comment type="caution">
    <text evidence="4">The sequence shown here is derived from an EMBL/GenBank/DDBJ whole genome shotgun (WGS) entry which is preliminary data.</text>
</comment>
<dbReference type="EMBL" id="JBIMSO010000098">
    <property type="protein sequence ID" value="MFH5211386.1"/>
    <property type="molecule type" value="Genomic_DNA"/>
</dbReference>
<reference evidence="5 6" key="1">
    <citation type="submission" date="2024-10" db="EMBL/GenBank/DDBJ databases">
        <authorList>
            <person name="Riesco R."/>
        </authorList>
    </citation>
    <scope>NUCLEOTIDE SEQUENCE [LARGE SCALE GENOMIC DNA]</scope>
    <source>
        <strain evidence="4 6">NCIMB 15448</strain>
        <strain evidence="3 5">NCIMB 15449</strain>
    </source>
</reference>
<evidence type="ECO:0000313" key="3">
    <source>
        <dbReference type="EMBL" id="MFH5211386.1"/>
    </source>
</evidence>
<evidence type="ECO:0000313" key="6">
    <source>
        <dbReference type="Proteomes" id="UP001609176"/>
    </source>
</evidence>
<protein>
    <submittedName>
        <fullName evidence="4">IS110 family transposase</fullName>
    </submittedName>
</protein>
<dbReference type="InterPro" id="IPR047650">
    <property type="entry name" value="Transpos_IS110"/>
</dbReference>
<evidence type="ECO:0000313" key="5">
    <source>
        <dbReference type="Proteomes" id="UP001609175"/>
    </source>
</evidence>
<evidence type="ECO:0000259" key="1">
    <source>
        <dbReference type="Pfam" id="PF01548"/>
    </source>
</evidence>
<dbReference type="NCBIfam" id="NF033542">
    <property type="entry name" value="transpos_IS110"/>
    <property type="match status" value="1"/>
</dbReference>
<sequence>MSVAVPQAQFYVGIDWAAETHAVCVMNPDGTIASRSMIAHSADGIATLIRRLAKLGAAEGIPIAIERPNGRLVDLLLEAGHPVVPVSPNAIKTWREGEVLSGAKSDPGDAEVIAEYLRLRRHRLTVAAPYSDPTVAVRTVSRTRTDLVEQRVAATNQLSALLDAHWPGAKAIFADVESPISLAFLTRYPTAAVAAHLGEKRLAAFLAKQGYSGRRDPAVLLARLRQAPPGATGDALTPALTDAVTALVGVLTALNTAIKTLDRSIAAQLGEHPDGKTFTSLPRSGQVNAAQILAEWGDCRQAYDGPDSVAALAGCTPVTKSSGKHKAVHFRWACNKRFRVAVTTFADNSRHESPWAADIYARARAAGKDHPHAVRILARAWIRVIWRCWLDHVPYDPAQHGAAVALIDQHQAASAA</sequence>
<feature type="domain" description="Transposase IS110-like N-terminal" evidence="1">
    <location>
        <begin position="12"/>
        <end position="167"/>
    </location>
</feature>
<proteinExistence type="predicted"/>
<dbReference type="Pfam" id="PF02371">
    <property type="entry name" value="Transposase_20"/>
    <property type="match status" value="1"/>
</dbReference>
<dbReference type="InterPro" id="IPR002525">
    <property type="entry name" value="Transp_IS110-like_N"/>
</dbReference>